<dbReference type="EMBL" id="JAVUPU010000001">
    <property type="protein sequence ID" value="MDT9597795.1"/>
    <property type="molecule type" value="Genomic_DNA"/>
</dbReference>
<evidence type="ECO:0000256" key="9">
    <source>
        <dbReference type="ARBA" id="ARBA00029986"/>
    </source>
</evidence>
<protein>
    <recommendedName>
        <fullName evidence="4 10">Trigger factor</fullName>
        <shortName evidence="10">TF</shortName>
        <ecNumber evidence="3 10">5.2.1.8</ecNumber>
    </recommendedName>
    <alternativeName>
        <fullName evidence="9 10">PPIase</fullName>
    </alternativeName>
</protein>
<sequence length="537" mass="58939">MQTVETLNEGLKRAYKITIPAKDIDALVDKELQTVAPRIRMPGFRPGKVPANLVRKMHGPALEQEALQTAVRDSVQKLMAEQNLRPATQPSVELEEGGPGKDTIVNVQLETLPDVAEPNIGNLKLERLTVEPTDAEVDQALERLVSGQKSFEPAPAKYAAQSGDLVVMDYEGTVDGEAFEGGKGEGMSVELGSGRLIPGFEDQLVGVKANDQRKLKVKFPDDYGVDYLKGRDAVFEVTVNEVQKPRQTKADDDFAKSMGLEGIDQLRKLITGQVEQELNGLTRTHMKRKLLDQLAAAHDFDVPPSMVEAEFEQIWKQLEHEASHEPDPAKALAEIEAERGEYRAIAERRVRLGLLLSEIGTRNGIEISQNEMNQLIMQAAQQYRPEDRQRFVEYVRKEPMAAAQLRAPLFEDKVVDYLFGQAEISERSVNRTELEAEIESEDTHVHGPGCGHDHDNDHAPKAKKATPKKPKAADAAPAKSVEKDSKSAKQKAEPKAAAKPAAKAKTEAAAKPKATKVEAAKVEAAKTSAKKPAAKKG</sequence>
<evidence type="ECO:0000256" key="3">
    <source>
        <dbReference type="ARBA" id="ARBA00013194"/>
    </source>
</evidence>
<dbReference type="InterPro" id="IPR008881">
    <property type="entry name" value="Trigger_fac_ribosome-bd_bac"/>
</dbReference>
<evidence type="ECO:0000259" key="14">
    <source>
        <dbReference type="PROSITE" id="PS50059"/>
    </source>
</evidence>
<evidence type="ECO:0000256" key="7">
    <source>
        <dbReference type="ARBA" id="ARBA00023235"/>
    </source>
</evidence>
<dbReference type="PANTHER" id="PTHR30560">
    <property type="entry name" value="TRIGGER FACTOR CHAPERONE AND PEPTIDYL-PROLYL CIS/TRANS ISOMERASE"/>
    <property type="match status" value="1"/>
</dbReference>
<evidence type="ECO:0000256" key="2">
    <source>
        <dbReference type="ARBA" id="ARBA00005464"/>
    </source>
</evidence>
<dbReference type="EC" id="5.2.1.8" evidence="3 10"/>
<dbReference type="GO" id="GO:0003755">
    <property type="term" value="F:peptidyl-prolyl cis-trans isomerase activity"/>
    <property type="evidence" value="ECO:0007669"/>
    <property type="project" value="UniProtKB-EC"/>
</dbReference>
<organism evidence="15 16">
    <name type="scientific">Sphingosinicella rhizophila</name>
    <dbReference type="NCBI Taxonomy" id="3050082"/>
    <lineage>
        <taxon>Bacteria</taxon>
        <taxon>Pseudomonadati</taxon>
        <taxon>Pseudomonadota</taxon>
        <taxon>Alphaproteobacteria</taxon>
        <taxon>Sphingomonadales</taxon>
        <taxon>Sphingosinicellaceae</taxon>
        <taxon>Sphingosinicella</taxon>
    </lineage>
</organism>
<feature type="compositionally biased region" description="Basic and acidic residues" evidence="13">
    <location>
        <begin position="480"/>
        <end position="496"/>
    </location>
</feature>
<feature type="compositionally biased region" description="Basic residues" evidence="13">
    <location>
        <begin position="461"/>
        <end position="470"/>
    </location>
</feature>
<dbReference type="InterPro" id="IPR046357">
    <property type="entry name" value="PPIase_dom_sf"/>
</dbReference>
<comment type="similarity">
    <text evidence="2 10 12">Belongs to the FKBP-type PPIase family. Tig subfamily.</text>
</comment>
<feature type="compositionally biased region" description="Basic and acidic residues" evidence="13">
    <location>
        <begin position="504"/>
        <end position="524"/>
    </location>
</feature>
<dbReference type="Pfam" id="PF00254">
    <property type="entry name" value="FKBP_C"/>
    <property type="match status" value="1"/>
</dbReference>
<evidence type="ECO:0000256" key="1">
    <source>
        <dbReference type="ARBA" id="ARBA00000971"/>
    </source>
</evidence>
<feature type="region of interest" description="Disordered" evidence="13">
    <location>
        <begin position="429"/>
        <end position="537"/>
    </location>
</feature>
<keyword evidence="5 10" id="KW-0697">Rotamase</keyword>
<feature type="domain" description="PPIase FKBP-type" evidence="14">
    <location>
        <begin position="163"/>
        <end position="224"/>
    </location>
</feature>
<comment type="subcellular location">
    <subcellularLocation>
        <location evidence="10">Cytoplasm</location>
    </subcellularLocation>
    <text evidence="10">About half TF is bound to the ribosome near the polypeptide exit tunnel while the other half is free in the cytoplasm.</text>
</comment>
<evidence type="ECO:0000256" key="12">
    <source>
        <dbReference type="RuleBase" id="RU003914"/>
    </source>
</evidence>
<evidence type="ECO:0000256" key="6">
    <source>
        <dbReference type="ARBA" id="ARBA00023186"/>
    </source>
</evidence>
<evidence type="ECO:0000313" key="16">
    <source>
        <dbReference type="Proteomes" id="UP001259572"/>
    </source>
</evidence>
<feature type="compositionally biased region" description="Basic and acidic residues" evidence="13">
    <location>
        <begin position="441"/>
        <end position="460"/>
    </location>
</feature>
<evidence type="ECO:0000256" key="10">
    <source>
        <dbReference type="HAMAP-Rule" id="MF_00303"/>
    </source>
</evidence>
<keyword evidence="10" id="KW-0963">Cytoplasm</keyword>
<dbReference type="InterPro" id="IPR001179">
    <property type="entry name" value="PPIase_FKBP_dom"/>
</dbReference>
<dbReference type="Pfam" id="PF05697">
    <property type="entry name" value="Trigger_N"/>
    <property type="match status" value="1"/>
</dbReference>
<evidence type="ECO:0000256" key="5">
    <source>
        <dbReference type="ARBA" id="ARBA00023110"/>
    </source>
</evidence>
<dbReference type="Pfam" id="PF05698">
    <property type="entry name" value="Trigger_C"/>
    <property type="match status" value="1"/>
</dbReference>
<evidence type="ECO:0000256" key="11">
    <source>
        <dbReference type="PROSITE-ProRule" id="PRU00277"/>
    </source>
</evidence>
<comment type="domain">
    <text evidence="10">Consists of 3 domains; the N-terminus binds the ribosome, the middle domain has PPIase activity, while the C-terminus has intrinsic chaperone activity on its own.</text>
</comment>
<dbReference type="Proteomes" id="UP001259572">
    <property type="component" value="Unassembled WGS sequence"/>
</dbReference>
<dbReference type="InterPro" id="IPR008880">
    <property type="entry name" value="Trigger_fac_C"/>
</dbReference>
<dbReference type="InterPro" id="IPR037041">
    <property type="entry name" value="Trigger_fac_C_sf"/>
</dbReference>
<accession>A0ABU3Q310</accession>
<dbReference type="PANTHER" id="PTHR30560:SF3">
    <property type="entry name" value="TRIGGER FACTOR-LIKE PROTEIN TIG, CHLOROPLASTIC"/>
    <property type="match status" value="1"/>
</dbReference>
<dbReference type="Gene3D" id="3.10.50.40">
    <property type="match status" value="1"/>
</dbReference>
<keyword evidence="10 12" id="KW-0132">Cell division</keyword>
<dbReference type="InterPro" id="IPR005215">
    <property type="entry name" value="Trig_fac"/>
</dbReference>
<keyword evidence="6 10" id="KW-0143">Chaperone</keyword>
<dbReference type="NCBIfam" id="TIGR00115">
    <property type="entry name" value="tig"/>
    <property type="match status" value="1"/>
</dbReference>
<dbReference type="PROSITE" id="PS50059">
    <property type="entry name" value="FKBP_PPIASE"/>
    <property type="match status" value="1"/>
</dbReference>
<dbReference type="SUPFAM" id="SSF102735">
    <property type="entry name" value="Trigger factor ribosome-binding domain"/>
    <property type="match status" value="1"/>
</dbReference>
<proteinExistence type="inferred from homology"/>
<name>A0ABU3Q310_9SPHN</name>
<dbReference type="Gene3D" id="1.10.3120.10">
    <property type="entry name" value="Trigger factor, C-terminal domain"/>
    <property type="match status" value="1"/>
</dbReference>
<feature type="compositionally biased region" description="Basic residues" evidence="13">
    <location>
        <begin position="528"/>
        <end position="537"/>
    </location>
</feature>
<keyword evidence="16" id="KW-1185">Reference proteome</keyword>
<dbReference type="RefSeq" id="WP_315723271.1">
    <property type="nucleotide sequence ID" value="NZ_JAVUPU010000001.1"/>
</dbReference>
<keyword evidence="10 12" id="KW-0131">Cell cycle</keyword>
<dbReference type="HAMAP" id="MF_00303">
    <property type="entry name" value="Trigger_factor_Tig"/>
    <property type="match status" value="1"/>
</dbReference>
<comment type="function">
    <text evidence="8 10">Involved in protein export. Acts as a chaperone by maintaining the newly synthesized protein in an open conformation. Functions as a peptidyl-prolyl cis-trans isomerase.</text>
</comment>
<evidence type="ECO:0000256" key="8">
    <source>
        <dbReference type="ARBA" id="ARBA00024849"/>
    </source>
</evidence>
<keyword evidence="7 10" id="KW-0413">Isomerase</keyword>
<dbReference type="Gene3D" id="3.30.70.1050">
    <property type="entry name" value="Trigger factor ribosome-binding domain"/>
    <property type="match status" value="1"/>
</dbReference>
<comment type="catalytic activity">
    <reaction evidence="1 10 11">
        <text>[protein]-peptidylproline (omega=180) = [protein]-peptidylproline (omega=0)</text>
        <dbReference type="Rhea" id="RHEA:16237"/>
        <dbReference type="Rhea" id="RHEA-COMP:10747"/>
        <dbReference type="Rhea" id="RHEA-COMP:10748"/>
        <dbReference type="ChEBI" id="CHEBI:83833"/>
        <dbReference type="ChEBI" id="CHEBI:83834"/>
        <dbReference type="EC" id="5.2.1.8"/>
    </reaction>
</comment>
<evidence type="ECO:0000313" key="15">
    <source>
        <dbReference type="EMBL" id="MDT9597795.1"/>
    </source>
</evidence>
<dbReference type="InterPro" id="IPR027304">
    <property type="entry name" value="Trigger_fact/SurA_dom_sf"/>
</dbReference>
<evidence type="ECO:0000256" key="4">
    <source>
        <dbReference type="ARBA" id="ARBA00016902"/>
    </source>
</evidence>
<reference evidence="15 16" key="1">
    <citation type="submission" date="2023-05" db="EMBL/GenBank/DDBJ databases">
        <authorList>
            <person name="Guo Y."/>
        </authorList>
    </citation>
    <scope>NUCLEOTIDE SEQUENCE [LARGE SCALE GENOMIC DNA]</scope>
    <source>
        <strain evidence="15 16">GR2756</strain>
    </source>
</reference>
<evidence type="ECO:0000256" key="13">
    <source>
        <dbReference type="SAM" id="MobiDB-lite"/>
    </source>
</evidence>
<comment type="caution">
    <text evidence="15">The sequence shown here is derived from an EMBL/GenBank/DDBJ whole genome shotgun (WGS) entry which is preliminary data.</text>
</comment>
<dbReference type="SUPFAM" id="SSF109998">
    <property type="entry name" value="Triger factor/SurA peptide-binding domain-like"/>
    <property type="match status" value="1"/>
</dbReference>
<dbReference type="SUPFAM" id="SSF54534">
    <property type="entry name" value="FKBP-like"/>
    <property type="match status" value="1"/>
</dbReference>
<gene>
    <name evidence="10 15" type="primary">tig</name>
    <name evidence="15" type="ORF">RQX22_02385</name>
</gene>
<dbReference type="InterPro" id="IPR036611">
    <property type="entry name" value="Trigger_fac_ribosome-bd_sf"/>
</dbReference>